<dbReference type="PANTHER" id="PTHR30221">
    <property type="entry name" value="SMALL-CONDUCTANCE MECHANOSENSITIVE CHANNEL"/>
    <property type="match status" value="1"/>
</dbReference>
<dbReference type="Gene3D" id="3.30.70.100">
    <property type="match status" value="1"/>
</dbReference>
<dbReference type="SUPFAM" id="SSF82861">
    <property type="entry name" value="Mechanosensitive channel protein MscS (YggB), transmembrane region"/>
    <property type="match status" value="1"/>
</dbReference>
<evidence type="ECO:0000256" key="2">
    <source>
        <dbReference type="ARBA" id="ARBA00008017"/>
    </source>
</evidence>
<keyword evidence="3" id="KW-1003">Cell membrane</keyword>
<evidence type="ECO:0000259" key="8">
    <source>
        <dbReference type="Pfam" id="PF00924"/>
    </source>
</evidence>
<reference evidence="10" key="1">
    <citation type="journal article" date="2020" name="mSystems">
        <title>Genome- and Community-Level Interaction Insights into Carbon Utilization and Element Cycling Functions of Hydrothermarchaeota in Hydrothermal Sediment.</title>
        <authorList>
            <person name="Zhou Z."/>
            <person name="Liu Y."/>
            <person name="Xu W."/>
            <person name="Pan J."/>
            <person name="Luo Z.H."/>
            <person name="Li M."/>
        </authorList>
    </citation>
    <scope>NUCLEOTIDE SEQUENCE [LARGE SCALE GENOMIC DNA]</scope>
    <source>
        <strain evidence="10">SpSt-732</strain>
    </source>
</reference>
<evidence type="ECO:0000256" key="5">
    <source>
        <dbReference type="ARBA" id="ARBA00022989"/>
    </source>
</evidence>
<evidence type="ECO:0000256" key="3">
    <source>
        <dbReference type="ARBA" id="ARBA00022475"/>
    </source>
</evidence>
<dbReference type="InterPro" id="IPR011014">
    <property type="entry name" value="MscS_channel_TM-2"/>
</dbReference>
<dbReference type="InterPro" id="IPR006685">
    <property type="entry name" value="MscS_channel_2nd"/>
</dbReference>
<feature type="domain" description="Mechanosensitive ion channel MscS" evidence="8">
    <location>
        <begin position="87"/>
        <end position="152"/>
    </location>
</feature>
<dbReference type="SUPFAM" id="SSF50182">
    <property type="entry name" value="Sm-like ribonucleoproteins"/>
    <property type="match status" value="1"/>
</dbReference>
<evidence type="ECO:0000259" key="9">
    <source>
        <dbReference type="Pfam" id="PF21082"/>
    </source>
</evidence>
<keyword evidence="5 7" id="KW-1133">Transmembrane helix</keyword>
<name>A0A7C4BAS7_9CREN</name>
<dbReference type="InterPro" id="IPR010920">
    <property type="entry name" value="LSM_dom_sf"/>
</dbReference>
<proteinExistence type="inferred from homology"/>
<dbReference type="AlphaFoldDB" id="A0A7C4BAS7"/>
<dbReference type="GO" id="GO:0008381">
    <property type="term" value="F:mechanosensitive monoatomic ion channel activity"/>
    <property type="evidence" value="ECO:0007669"/>
    <property type="project" value="InterPro"/>
</dbReference>
<dbReference type="Gene3D" id="2.30.30.60">
    <property type="match status" value="1"/>
</dbReference>
<comment type="caution">
    <text evidence="10">The sequence shown here is derived from an EMBL/GenBank/DDBJ whole genome shotgun (WGS) entry which is preliminary data.</text>
</comment>
<dbReference type="Pfam" id="PF21082">
    <property type="entry name" value="MS_channel_3rd"/>
    <property type="match status" value="1"/>
</dbReference>
<keyword evidence="4 7" id="KW-0812">Transmembrane</keyword>
<evidence type="ECO:0000256" key="7">
    <source>
        <dbReference type="SAM" id="Phobius"/>
    </source>
</evidence>
<accession>A0A7C4BAS7</accession>
<dbReference type="Pfam" id="PF00924">
    <property type="entry name" value="MS_channel_2nd"/>
    <property type="match status" value="1"/>
</dbReference>
<evidence type="ECO:0000256" key="6">
    <source>
        <dbReference type="ARBA" id="ARBA00023136"/>
    </source>
</evidence>
<keyword evidence="6 7" id="KW-0472">Membrane</keyword>
<dbReference type="PROSITE" id="PS01246">
    <property type="entry name" value="UPF0003"/>
    <property type="match status" value="1"/>
</dbReference>
<dbReference type="InterPro" id="IPR011066">
    <property type="entry name" value="MscS_channel_C_sf"/>
</dbReference>
<dbReference type="InterPro" id="IPR045275">
    <property type="entry name" value="MscS_archaea/bacteria_type"/>
</dbReference>
<sequence>MLILVAKIASIIVAGFAVAYYLRRVMMRLLIRNLPIHIASAVAKAVMYVTIALTLFVAAGTAGINLTGIAIAGGIAGIVLGFALQPVLSNLFAGLFLFSEKIVTPGSFVEIDNVIGTVMEVSIMSTKVQTVDGVIVRIPNSKIFESTVKNLSVTPIRRIDFVVSIAYKESAEDAYKVIRRVVEDHPFVLVEPPPDIFVHKLGSSGVDILVRVWVPTKLLYEVQKDLLWKIKKSISDAGIEIPFNQIDIWFRTPLKIEVDKK</sequence>
<gene>
    <name evidence="10" type="ORF">ENV14_00130</name>
</gene>
<feature type="transmembrane region" description="Helical" evidence="7">
    <location>
        <begin position="6"/>
        <end position="22"/>
    </location>
</feature>
<dbReference type="InterPro" id="IPR006686">
    <property type="entry name" value="MscS_channel_CS"/>
</dbReference>
<dbReference type="InterPro" id="IPR049278">
    <property type="entry name" value="MS_channel_C"/>
</dbReference>
<dbReference type="GO" id="GO:0005886">
    <property type="term" value="C:plasma membrane"/>
    <property type="evidence" value="ECO:0007669"/>
    <property type="project" value="UniProtKB-SubCell"/>
</dbReference>
<feature type="domain" description="Mechanosensitive ion channel MscS C-terminal" evidence="9">
    <location>
        <begin position="159"/>
        <end position="241"/>
    </location>
</feature>
<feature type="transmembrane region" description="Helical" evidence="7">
    <location>
        <begin position="34"/>
        <end position="57"/>
    </location>
</feature>
<evidence type="ECO:0000313" key="10">
    <source>
        <dbReference type="EMBL" id="HGI86799.1"/>
    </source>
</evidence>
<comment type="similarity">
    <text evidence="2">Belongs to the MscS (TC 1.A.23) family.</text>
</comment>
<dbReference type="Gene3D" id="1.10.287.1260">
    <property type="match status" value="1"/>
</dbReference>
<protein>
    <submittedName>
        <fullName evidence="10">Mechanosensitive ion channel family protein</fullName>
    </submittedName>
</protein>
<comment type="subcellular location">
    <subcellularLocation>
        <location evidence="1">Cell membrane</location>
        <topology evidence="1">Multi-pass membrane protein</topology>
    </subcellularLocation>
</comment>
<evidence type="ECO:0000256" key="4">
    <source>
        <dbReference type="ARBA" id="ARBA00022692"/>
    </source>
</evidence>
<evidence type="ECO:0000256" key="1">
    <source>
        <dbReference type="ARBA" id="ARBA00004651"/>
    </source>
</evidence>
<dbReference type="SUPFAM" id="SSF82689">
    <property type="entry name" value="Mechanosensitive channel protein MscS (YggB), C-terminal domain"/>
    <property type="match status" value="1"/>
</dbReference>
<dbReference type="EMBL" id="DTFF01000002">
    <property type="protein sequence ID" value="HGI86799.1"/>
    <property type="molecule type" value="Genomic_DNA"/>
</dbReference>
<feature type="transmembrane region" description="Helical" evidence="7">
    <location>
        <begin position="69"/>
        <end position="98"/>
    </location>
</feature>
<dbReference type="InterPro" id="IPR023408">
    <property type="entry name" value="MscS_beta-dom_sf"/>
</dbReference>
<dbReference type="PANTHER" id="PTHR30221:SF20">
    <property type="entry name" value="SMALL-CONDUCTANCE MECHANOSENSITIVE CHANNEL"/>
    <property type="match status" value="1"/>
</dbReference>
<organism evidence="10">
    <name type="scientific">Ignisphaera aggregans</name>
    <dbReference type="NCBI Taxonomy" id="334771"/>
    <lineage>
        <taxon>Archaea</taxon>
        <taxon>Thermoproteota</taxon>
        <taxon>Thermoprotei</taxon>
        <taxon>Desulfurococcales</taxon>
        <taxon>Desulfurococcaceae</taxon>
        <taxon>Ignisphaera</taxon>
    </lineage>
</organism>